<dbReference type="GO" id="GO:0016020">
    <property type="term" value="C:membrane"/>
    <property type="evidence" value="ECO:0007669"/>
    <property type="project" value="UniProtKB-SubCell"/>
</dbReference>
<dbReference type="AlphaFoldDB" id="A0A9P0H710"/>
<comment type="subcellular location">
    <subcellularLocation>
        <location evidence="1">Membrane</location>
        <topology evidence="1">Multi-pass membrane protein</topology>
    </subcellularLocation>
</comment>
<feature type="transmembrane region" description="Helical" evidence="6">
    <location>
        <begin position="455"/>
        <end position="473"/>
    </location>
</feature>
<keyword evidence="4 6" id="KW-0472">Membrane</keyword>
<evidence type="ECO:0000313" key="8">
    <source>
        <dbReference type="Proteomes" id="UP001152798"/>
    </source>
</evidence>
<feature type="transmembrane region" description="Helical" evidence="6">
    <location>
        <begin position="384"/>
        <end position="406"/>
    </location>
</feature>
<evidence type="ECO:0000256" key="4">
    <source>
        <dbReference type="ARBA" id="ARBA00023136"/>
    </source>
</evidence>
<evidence type="ECO:0000256" key="5">
    <source>
        <dbReference type="SAM" id="MobiDB-lite"/>
    </source>
</evidence>
<keyword evidence="2 6" id="KW-0812">Transmembrane</keyword>
<feature type="transmembrane region" description="Helical" evidence="6">
    <location>
        <begin position="549"/>
        <end position="571"/>
    </location>
</feature>
<keyword evidence="3 6" id="KW-1133">Transmembrane helix</keyword>
<dbReference type="InterPro" id="IPR053231">
    <property type="entry name" value="GPCR_LN-TM7"/>
</dbReference>
<dbReference type="InterPro" id="IPR000832">
    <property type="entry name" value="GPCR_2_secretin-like"/>
</dbReference>
<evidence type="ECO:0000313" key="7">
    <source>
        <dbReference type="EMBL" id="CAH1396514.1"/>
    </source>
</evidence>
<dbReference type="Gene3D" id="1.20.1070.10">
    <property type="entry name" value="Rhodopsin 7-helix transmembrane proteins"/>
    <property type="match status" value="1"/>
</dbReference>
<dbReference type="PANTHER" id="PTHR45902:SF3">
    <property type="entry name" value="G-PROTEIN COUPLED RECEPTORS FAMILY 2 PROFILE 2 DOMAIN-CONTAINING PROTEIN"/>
    <property type="match status" value="1"/>
</dbReference>
<evidence type="ECO:0000256" key="3">
    <source>
        <dbReference type="ARBA" id="ARBA00022989"/>
    </source>
</evidence>
<keyword evidence="8" id="KW-1185">Reference proteome</keyword>
<dbReference type="Proteomes" id="UP001152798">
    <property type="component" value="Chromosome 3"/>
</dbReference>
<feature type="compositionally biased region" description="Low complexity" evidence="5">
    <location>
        <begin position="630"/>
        <end position="641"/>
    </location>
</feature>
<dbReference type="GO" id="GO:0004930">
    <property type="term" value="F:G protein-coupled receptor activity"/>
    <property type="evidence" value="ECO:0007669"/>
    <property type="project" value="InterPro"/>
</dbReference>
<feature type="transmembrane region" description="Helical" evidence="6">
    <location>
        <begin position="504"/>
        <end position="528"/>
    </location>
</feature>
<feature type="region of interest" description="Disordered" evidence="5">
    <location>
        <begin position="621"/>
        <end position="652"/>
    </location>
</feature>
<organism evidence="7 8">
    <name type="scientific">Nezara viridula</name>
    <name type="common">Southern green stink bug</name>
    <name type="synonym">Cimex viridulus</name>
    <dbReference type="NCBI Taxonomy" id="85310"/>
    <lineage>
        <taxon>Eukaryota</taxon>
        <taxon>Metazoa</taxon>
        <taxon>Ecdysozoa</taxon>
        <taxon>Arthropoda</taxon>
        <taxon>Hexapoda</taxon>
        <taxon>Insecta</taxon>
        <taxon>Pterygota</taxon>
        <taxon>Neoptera</taxon>
        <taxon>Paraneoptera</taxon>
        <taxon>Hemiptera</taxon>
        <taxon>Heteroptera</taxon>
        <taxon>Panheteroptera</taxon>
        <taxon>Pentatomomorpha</taxon>
        <taxon>Pentatomoidea</taxon>
        <taxon>Pentatomidae</taxon>
        <taxon>Pentatominae</taxon>
        <taxon>Nezara</taxon>
    </lineage>
</organism>
<feature type="transmembrane region" description="Helical" evidence="6">
    <location>
        <begin position="412"/>
        <end position="435"/>
    </location>
</feature>
<accession>A0A9P0H710</accession>
<reference evidence="7" key="1">
    <citation type="submission" date="2022-01" db="EMBL/GenBank/DDBJ databases">
        <authorList>
            <person name="King R."/>
        </authorList>
    </citation>
    <scope>NUCLEOTIDE SEQUENCE</scope>
</reference>
<protein>
    <submittedName>
        <fullName evidence="7">Uncharacterized protein</fullName>
    </submittedName>
</protein>
<proteinExistence type="predicted"/>
<evidence type="ECO:0000256" key="6">
    <source>
        <dbReference type="SAM" id="Phobius"/>
    </source>
</evidence>
<evidence type="ECO:0000256" key="1">
    <source>
        <dbReference type="ARBA" id="ARBA00004141"/>
    </source>
</evidence>
<dbReference type="CDD" id="cd15039">
    <property type="entry name" value="7tmB3_Methuselah-like"/>
    <property type="match status" value="1"/>
</dbReference>
<evidence type="ECO:0000256" key="2">
    <source>
        <dbReference type="ARBA" id="ARBA00022692"/>
    </source>
</evidence>
<dbReference type="OrthoDB" id="6134459at2759"/>
<feature type="transmembrane region" description="Helical" evidence="6">
    <location>
        <begin position="350"/>
        <end position="372"/>
    </location>
</feature>
<dbReference type="EMBL" id="OV725079">
    <property type="protein sequence ID" value="CAH1396514.1"/>
    <property type="molecule type" value="Genomic_DNA"/>
</dbReference>
<gene>
    <name evidence="7" type="ORF">NEZAVI_LOCUS6570</name>
</gene>
<dbReference type="PANTHER" id="PTHR45902">
    <property type="entry name" value="LATROPHILIN RECEPTOR-LIKE PROTEIN A"/>
    <property type="match status" value="1"/>
</dbReference>
<sequence>MILKQCTITIRKISCNIVNVIFFVFRLLLLVFLQEGGTALVKIEELKNCGKMTKCGGIVSNQTESRSGRIGPCQCDDKCAEYGDCCIDAVPNLRMKGSYKWKCLPLNLNNSIYVISDCGVYKGPWKETCEKDVPPDKYHYTLDLPVFSNLTKLYYANIYCAYCHGQLNFVVNTHLSVNCSTNITVEKLLKTGIYQRGKLMWKVENGSCSIFPVEEVRNRRSCVSSVSDCPSNTDPVLSSKCNSYSMILSKANEIYKNPHCAICNGVNKKELRCWRGHNFRGTIPKLSIILSYDWSFRSCNVPKSIWDGLQQKCTSISCPIGSSCDVNMCNKSDVSCNNIKEYLSQKIDGYLTLVCMSTSIICLFLHLFISIISPIPKTLPAKVLNSLAISLMVAQTLFLCGVFDVSRNICQVIAILTQFFYMTSFFWMNAMSIDICNTFSNASLKNSSSKSHIKYAIYAWGGPTLIITISVIAELTDLLPKEYRPHYAARPNVCWFGNSLPLAIFFYFPMFFLLLMNVVLFTITVYWLQKHHSSSEKLKTSGRKEYSRLWLYIKLSTIMGTSWTFGLLASITRIPGYRYPFTILNGLQGAFIFIMFDLKTDILPIFLKKIGIETFRSKGSIQGQTDRTNSSQLSSSSKQLKYQTEKKDDSHN</sequence>
<feature type="transmembrane region" description="Helical" evidence="6">
    <location>
        <begin position="12"/>
        <end position="33"/>
    </location>
</feature>
<name>A0A9P0H710_NEZVI</name>
<feature type="compositionally biased region" description="Basic and acidic residues" evidence="5">
    <location>
        <begin position="643"/>
        <end position="652"/>
    </location>
</feature>
<dbReference type="Pfam" id="PF00002">
    <property type="entry name" value="7tm_2"/>
    <property type="match status" value="1"/>
</dbReference>